<evidence type="ECO:0000259" key="1">
    <source>
        <dbReference type="Pfam" id="PF03527"/>
    </source>
</evidence>
<reference evidence="3" key="1">
    <citation type="submission" date="2016-10" db="EMBL/GenBank/DDBJ databases">
        <authorList>
            <person name="Varghese N."/>
            <person name="Submissions S."/>
        </authorList>
    </citation>
    <scope>NUCLEOTIDE SEQUENCE [LARGE SCALE GENOMIC DNA]</scope>
    <source>
        <strain evidence="3">CGMCC 4.6825</strain>
    </source>
</reference>
<dbReference type="Proteomes" id="UP000182841">
    <property type="component" value="Unassembled WGS sequence"/>
</dbReference>
<protein>
    <submittedName>
        <fullName evidence="2">RHS repeat-associated core domain-containing protein</fullName>
    </submittedName>
</protein>
<dbReference type="InterPro" id="IPR006530">
    <property type="entry name" value="YD"/>
</dbReference>
<sequence length="286" mass="31623">MWTYAYDPLGRRISKRSPKDETTIFSWDGTCLAEQTTANGRSTTWDYTLGTYRPLTQTDHTQLVPEPGTSLLTKLTELTATRPEFHAIVTDLTGTPTELITSEGALVWQNRTTLWGTPLPSPDGHGDTTCPLRFPGQYADPESGLHYNYFRYYDPETAHYLTPDPLGLAPAPNDQTYVLNPLSLFDPLGQASCPAAVRKDFDSMPDGRQPGKVKVVSGVKELRAKFDAWTDGATPLPPRGPKIPEVYQLEDGTVIQWRTSSQSGGETIDITEPGKIQKKVHIDNGN</sequence>
<dbReference type="PANTHER" id="PTHR32305:SF15">
    <property type="entry name" value="PROTEIN RHSA-RELATED"/>
    <property type="match status" value="1"/>
</dbReference>
<organism evidence="2 3">
    <name type="scientific">Streptomyces qinglanensis</name>
    <dbReference type="NCBI Taxonomy" id="943816"/>
    <lineage>
        <taxon>Bacteria</taxon>
        <taxon>Bacillati</taxon>
        <taxon>Actinomycetota</taxon>
        <taxon>Actinomycetes</taxon>
        <taxon>Kitasatosporales</taxon>
        <taxon>Streptomycetaceae</taxon>
        <taxon>Streptomyces</taxon>
    </lineage>
</organism>
<dbReference type="NCBIfam" id="TIGR03696">
    <property type="entry name" value="Rhs_assc_core"/>
    <property type="match status" value="1"/>
</dbReference>
<evidence type="ECO:0000313" key="3">
    <source>
        <dbReference type="Proteomes" id="UP000182841"/>
    </source>
</evidence>
<dbReference type="PANTHER" id="PTHR32305">
    <property type="match status" value="1"/>
</dbReference>
<dbReference type="InterPro" id="IPR050708">
    <property type="entry name" value="T6SS_VgrG/RHS"/>
</dbReference>
<keyword evidence="3" id="KW-1185">Reference proteome</keyword>
<dbReference type="EMBL" id="FOGO01000001">
    <property type="protein sequence ID" value="SER38543.1"/>
    <property type="molecule type" value="Genomic_DNA"/>
</dbReference>
<name>A0A1H9NT69_9ACTN</name>
<feature type="domain" description="RHS protein conserved region" evidence="1">
    <location>
        <begin position="88"/>
        <end position="117"/>
    </location>
</feature>
<gene>
    <name evidence="2" type="ORF">SAMN05421870_101607</name>
</gene>
<dbReference type="Gene3D" id="2.180.10.10">
    <property type="entry name" value="RHS repeat-associated core"/>
    <property type="match status" value="1"/>
</dbReference>
<dbReference type="AlphaFoldDB" id="A0A1H9NT69"/>
<evidence type="ECO:0000313" key="2">
    <source>
        <dbReference type="EMBL" id="SER38543.1"/>
    </source>
</evidence>
<dbReference type="InterPro" id="IPR022385">
    <property type="entry name" value="Rhs_assc_core"/>
</dbReference>
<accession>A0A1H9NT69</accession>
<dbReference type="InterPro" id="IPR001826">
    <property type="entry name" value="RHS"/>
</dbReference>
<proteinExistence type="predicted"/>
<dbReference type="Pfam" id="PF03527">
    <property type="entry name" value="RHS"/>
    <property type="match status" value="1"/>
</dbReference>
<dbReference type="NCBIfam" id="TIGR01643">
    <property type="entry name" value="YD_repeat_2x"/>
    <property type="match status" value="1"/>
</dbReference>